<name>A0A7W7KDP9_9SPHN</name>
<keyword evidence="2" id="KW-1185">Reference proteome</keyword>
<accession>A0A7W7KDP9</accession>
<dbReference type="Proteomes" id="UP000555448">
    <property type="component" value="Unassembled WGS sequence"/>
</dbReference>
<evidence type="ECO:0000313" key="2">
    <source>
        <dbReference type="Proteomes" id="UP000555448"/>
    </source>
</evidence>
<sequence>MALRTPVLVVDTVAFVVPLKQTAFDKLGNGAAQICLACCAYARPHLIINCCWSARPSGRWVFRQSQLLTNSDGHRAPL</sequence>
<gene>
    <name evidence="1" type="ORF">HNO88_003865</name>
</gene>
<evidence type="ECO:0000313" key="1">
    <source>
        <dbReference type="EMBL" id="MBB4860521.1"/>
    </source>
</evidence>
<dbReference type="EMBL" id="JACHLR010000024">
    <property type="protein sequence ID" value="MBB4860521.1"/>
    <property type="molecule type" value="Genomic_DNA"/>
</dbReference>
<organism evidence="1 2">
    <name type="scientific">Novosphingobium chloroacetimidivorans</name>
    <dbReference type="NCBI Taxonomy" id="1428314"/>
    <lineage>
        <taxon>Bacteria</taxon>
        <taxon>Pseudomonadati</taxon>
        <taxon>Pseudomonadota</taxon>
        <taxon>Alphaproteobacteria</taxon>
        <taxon>Sphingomonadales</taxon>
        <taxon>Sphingomonadaceae</taxon>
        <taxon>Novosphingobium</taxon>
    </lineage>
</organism>
<dbReference type="RefSeq" id="WP_184249449.1">
    <property type="nucleotide sequence ID" value="NZ_JACHLR010000024.1"/>
</dbReference>
<reference evidence="1 2" key="1">
    <citation type="submission" date="2020-08" db="EMBL/GenBank/DDBJ databases">
        <title>Functional genomics of gut bacteria from endangered species of beetles.</title>
        <authorList>
            <person name="Carlos-Shanley C."/>
        </authorList>
    </citation>
    <scope>NUCLEOTIDE SEQUENCE [LARGE SCALE GENOMIC DNA]</scope>
    <source>
        <strain evidence="1 2">S00245</strain>
    </source>
</reference>
<proteinExistence type="predicted"/>
<dbReference type="AlphaFoldDB" id="A0A7W7KDP9"/>
<comment type="caution">
    <text evidence="1">The sequence shown here is derived from an EMBL/GenBank/DDBJ whole genome shotgun (WGS) entry which is preliminary data.</text>
</comment>
<protein>
    <submittedName>
        <fullName evidence="1">Uncharacterized protein</fullName>
    </submittedName>
</protein>